<keyword evidence="1" id="KW-0812">Transmembrane</keyword>
<evidence type="ECO:0000256" key="1">
    <source>
        <dbReference type="SAM" id="Phobius"/>
    </source>
</evidence>
<reference evidence="2 3" key="1">
    <citation type="submission" date="2017-03" db="EMBL/GenBank/DDBJ databases">
        <title>WGS assembly of Porphyra umbilicalis.</title>
        <authorList>
            <person name="Brawley S.H."/>
            <person name="Blouin N.A."/>
            <person name="Ficko-Blean E."/>
            <person name="Wheeler G.L."/>
            <person name="Lohr M."/>
            <person name="Goodson H.V."/>
            <person name="Jenkins J.W."/>
            <person name="Blaby-Haas C.E."/>
            <person name="Helliwell K.E."/>
            <person name="Chan C."/>
            <person name="Marriage T."/>
            <person name="Bhattacharya D."/>
            <person name="Klein A.S."/>
            <person name="Badis Y."/>
            <person name="Brodie J."/>
            <person name="Cao Y."/>
            <person name="Collen J."/>
            <person name="Dittami S.M."/>
            <person name="Gachon C.M."/>
            <person name="Green B.R."/>
            <person name="Karpowicz S."/>
            <person name="Kim J.W."/>
            <person name="Kudahl U."/>
            <person name="Lin S."/>
            <person name="Michel G."/>
            <person name="Mittag M."/>
            <person name="Olson B.J."/>
            <person name="Pangilinan J."/>
            <person name="Peng Y."/>
            <person name="Qiu H."/>
            <person name="Shu S."/>
            <person name="Singer J.T."/>
            <person name="Smith A.G."/>
            <person name="Sprecher B.N."/>
            <person name="Wagner V."/>
            <person name="Wang W."/>
            <person name="Wang Z.-Y."/>
            <person name="Yan J."/>
            <person name="Yarish C."/>
            <person name="Zoeuner-Riek S."/>
            <person name="Zhuang Y."/>
            <person name="Zou Y."/>
            <person name="Lindquist E.A."/>
            <person name="Grimwood J."/>
            <person name="Barry K."/>
            <person name="Rokhsar D.S."/>
            <person name="Schmutz J."/>
            <person name="Stiller J.W."/>
            <person name="Grossman A.R."/>
            <person name="Prochnik S.E."/>
        </authorList>
    </citation>
    <scope>NUCLEOTIDE SEQUENCE [LARGE SCALE GENOMIC DNA]</scope>
    <source>
        <strain evidence="2">4086291</strain>
    </source>
</reference>
<sequence length="140" mass="14708">MCCDCEFLCDSLLLLLVCFVFVPLLLQILQSPMSCSTACHPPIGGMDGRGCKRGTRAVWSAAVLLYSLPPALTAECGLPVAGNAPREGVDLSVSGAAIKNESVWSADPPAYWPVDAVCFTNEFPSRVGAAAETGRPGMQC</sequence>
<proteinExistence type="predicted"/>
<keyword evidence="1" id="KW-1133">Transmembrane helix</keyword>
<dbReference type="AlphaFoldDB" id="A0A1X6P112"/>
<evidence type="ECO:0000313" key="3">
    <source>
        <dbReference type="Proteomes" id="UP000218209"/>
    </source>
</evidence>
<keyword evidence="3" id="KW-1185">Reference proteome</keyword>
<evidence type="ECO:0000313" key="2">
    <source>
        <dbReference type="EMBL" id="OSX74552.1"/>
    </source>
</evidence>
<name>A0A1X6P112_PORUM</name>
<feature type="transmembrane region" description="Helical" evidence="1">
    <location>
        <begin position="12"/>
        <end position="29"/>
    </location>
</feature>
<gene>
    <name evidence="2" type="ORF">BU14_0284s0005</name>
</gene>
<dbReference type="EMBL" id="KV918942">
    <property type="protein sequence ID" value="OSX74552.1"/>
    <property type="molecule type" value="Genomic_DNA"/>
</dbReference>
<organism evidence="2 3">
    <name type="scientific">Porphyra umbilicalis</name>
    <name type="common">Purple laver</name>
    <name type="synonym">Red alga</name>
    <dbReference type="NCBI Taxonomy" id="2786"/>
    <lineage>
        <taxon>Eukaryota</taxon>
        <taxon>Rhodophyta</taxon>
        <taxon>Bangiophyceae</taxon>
        <taxon>Bangiales</taxon>
        <taxon>Bangiaceae</taxon>
        <taxon>Porphyra</taxon>
    </lineage>
</organism>
<keyword evidence="1" id="KW-0472">Membrane</keyword>
<protein>
    <submittedName>
        <fullName evidence="2">Uncharacterized protein</fullName>
    </submittedName>
</protein>
<accession>A0A1X6P112</accession>
<dbReference type="Proteomes" id="UP000218209">
    <property type="component" value="Unassembled WGS sequence"/>
</dbReference>